<sequence length="1230" mass="135261">MLLRLLILPFLGAAQLFGGPPAQDNYDTFGMRQSLGKWTEALKKIAHQKLYDPTTPGPHDVVRPSLFNGKASIDEAKHTDEKPTQRRKGKGDSIINAQLLNLILPRYKSEDDLKKKKLEIEQQKKEDEEEYEDDEEYEDEDEEETTTQKPTTTTRKVTTTTRKPTTTTTKATTTTQEPTTTTEKVTSKNEKKTTTAQTTTTEKIPTTPEDNTTYEVNSLNDTALKVRIRSAAEKEEEEKKKSDEKVKKENEKKKEVEKVEKTTAAPSTTVPVKINTNIVMDGSNWDDFTEEEKEERKRWKVEAEKLSKQFDAMKEWTEKRKRENFEEEKLLVEGSGLEGSGEVAEAADEVITTTSSTTTTTTTTTTQAPTTTVDEKTRLEENKKKAEDRLRKLLEEKEKRLQEIKARQEALQKQRLEEEKRERDSTSTTSTTTTTTTTTTEAPTTTLTEKPTTTTTKKPKKKPTTTTTTEAPEDVSEEEKKPVEKEDPRGKLIRVWEESDEEETTTTTKKPKRVKKPEDDFKNLKVINEDDGTEDVRGEKESEEKKPKKKQSRKKESKKKENSAVDEEDEETSTTEEAELKAIPEAEYDDEDNQITDDLPIEEYKKIDEKRKELEEQKKKAEAEEEARLKELAELTKKAREAEKKRKEHRRRQQQREEAEEEEEEGAPGIVQESKGFIQEDDVVATTDSTFAASPSPSTVYNLNANANSKADPQISNVVAPIAGIVDSISPLLLPLIGGQAAAARARGAPTYNQAEVPSGMVQQPLSEQSLVGFGSQIAREILNPGSYQREQEASTNTFMARVAEAKAQAKAAETAKQQEAAVEENRRRLAETLMKQQQVDVNGNTLPAFTQEFAAKYAPRVLPPIYTGKNGVANLPLLLDQNGHPVPMVVDGFHEQAKVQPTTVAPDEAGFVPISNDRRPSFGEDSGVTANQAFPPGFNPSGNGFVLVQSEGGGDDSGLTRTRPSGPTPGSRLFGGAPPGFDSGDSGLTRTKPSGPNPFGGGGESQSAFDGDSGLGGGGDDSGMVRTRPDGPPPESRLFGAAPPGFNTNGEGTRSMSEEKKAFKKKMKEFDGKDTGYEKGRHGVSSAFEGDSGMMMGGEAPPPHIDMSSFGKSGTGFGLSEAPAPKNEEKKAENSEACYSYPQLTSVEVEKPKKKIRKNKKKSKKAKENSAVIEPAVLEFTRPPQEIGGGSFGGGFGGGGGGFGGGRGPSVDFSEVEKNTEEASLSFFG</sequence>
<name>A0A2A6BD92_PRIPA</name>
<feature type="compositionally biased region" description="Acidic residues" evidence="1">
    <location>
        <begin position="586"/>
        <end position="601"/>
    </location>
</feature>
<dbReference type="CDD" id="cd22265">
    <property type="entry name" value="UDM1_RNF168"/>
    <property type="match status" value="1"/>
</dbReference>
<feature type="compositionally biased region" description="Basic and acidic residues" evidence="1">
    <location>
        <begin position="230"/>
        <end position="261"/>
    </location>
</feature>
<dbReference type="PANTHER" id="PTHR23401">
    <property type="entry name" value="CYCLIN DEPENDANT KINASE-5 ACTIVATOR"/>
    <property type="match status" value="1"/>
</dbReference>
<feature type="compositionally biased region" description="Basic and acidic residues" evidence="1">
    <location>
        <begin position="373"/>
        <end position="387"/>
    </location>
</feature>
<accession>A0A8R1YS00</accession>
<feature type="compositionally biased region" description="Low complexity" evidence="1">
    <location>
        <begin position="147"/>
        <end position="184"/>
    </location>
</feature>
<dbReference type="PANTHER" id="PTHR23401:SF4">
    <property type="entry name" value="RANBP2-TYPE ZINC FINGER"/>
    <property type="match status" value="1"/>
</dbReference>
<evidence type="ECO:0000313" key="4">
    <source>
        <dbReference type="Proteomes" id="UP000005239"/>
    </source>
</evidence>
<feature type="compositionally biased region" description="Basic residues" evidence="1">
    <location>
        <begin position="1153"/>
        <end position="1166"/>
    </location>
</feature>
<feature type="signal peptide" evidence="2">
    <location>
        <begin position="1"/>
        <end position="18"/>
    </location>
</feature>
<feature type="region of interest" description="Disordered" evidence="1">
    <location>
        <begin position="908"/>
        <end position="1138"/>
    </location>
</feature>
<dbReference type="GO" id="GO:0005737">
    <property type="term" value="C:cytoplasm"/>
    <property type="evidence" value="ECO:0000318"/>
    <property type="project" value="GO_Central"/>
</dbReference>
<proteinExistence type="predicted"/>
<accession>A0A2A6BD92</accession>
<reference evidence="4" key="1">
    <citation type="journal article" date="2008" name="Nat. Genet.">
        <title>The Pristionchus pacificus genome provides a unique perspective on nematode lifestyle and parasitism.</title>
        <authorList>
            <person name="Dieterich C."/>
            <person name="Clifton S.W."/>
            <person name="Schuster L.N."/>
            <person name="Chinwalla A."/>
            <person name="Delehaunty K."/>
            <person name="Dinkelacker I."/>
            <person name="Fulton L."/>
            <person name="Fulton R."/>
            <person name="Godfrey J."/>
            <person name="Minx P."/>
            <person name="Mitreva M."/>
            <person name="Roeseler W."/>
            <person name="Tian H."/>
            <person name="Witte H."/>
            <person name="Yang S.P."/>
            <person name="Wilson R.K."/>
            <person name="Sommer R.J."/>
        </authorList>
    </citation>
    <scope>NUCLEOTIDE SEQUENCE [LARGE SCALE GENOMIC DNA]</scope>
    <source>
        <strain evidence="4">PS312</strain>
    </source>
</reference>
<keyword evidence="2" id="KW-0732">Signal</keyword>
<feature type="region of interest" description="Disordered" evidence="1">
    <location>
        <begin position="409"/>
        <end position="602"/>
    </location>
</feature>
<dbReference type="EnsemblMetazoa" id="PPA38905.1">
    <property type="protein sequence ID" value="PPA38905.1"/>
    <property type="gene ID" value="WBGene00277274"/>
</dbReference>
<protein>
    <submittedName>
        <fullName evidence="3">Uncharacterized protein</fullName>
    </submittedName>
</protein>
<dbReference type="InterPro" id="IPR004944">
    <property type="entry name" value="CDK5_activator"/>
</dbReference>
<feature type="region of interest" description="Disordered" evidence="1">
    <location>
        <begin position="1151"/>
        <end position="1170"/>
    </location>
</feature>
<feature type="compositionally biased region" description="Basic residues" evidence="1">
    <location>
        <begin position="547"/>
        <end position="557"/>
    </location>
</feature>
<evidence type="ECO:0000313" key="3">
    <source>
        <dbReference type="EnsemblMetazoa" id="PPA38905.1"/>
    </source>
</evidence>
<dbReference type="GO" id="GO:0016533">
    <property type="term" value="C:protein kinase 5 complex"/>
    <property type="evidence" value="ECO:0007669"/>
    <property type="project" value="InterPro"/>
</dbReference>
<feature type="compositionally biased region" description="Low complexity" evidence="1">
    <location>
        <begin position="426"/>
        <end position="456"/>
    </location>
</feature>
<feature type="compositionally biased region" description="Basic and acidic residues" evidence="1">
    <location>
        <begin position="1069"/>
        <end position="1082"/>
    </location>
</feature>
<organism evidence="3 4">
    <name type="scientific">Pristionchus pacificus</name>
    <name type="common">Parasitic nematode worm</name>
    <dbReference type="NCBI Taxonomy" id="54126"/>
    <lineage>
        <taxon>Eukaryota</taxon>
        <taxon>Metazoa</taxon>
        <taxon>Ecdysozoa</taxon>
        <taxon>Nematoda</taxon>
        <taxon>Chromadorea</taxon>
        <taxon>Rhabditida</taxon>
        <taxon>Rhabditina</taxon>
        <taxon>Diplogasteromorpha</taxon>
        <taxon>Diplogasteroidea</taxon>
        <taxon>Neodiplogasteridae</taxon>
        <taxon>Pristionchus</taxon>
    </lineage>
</organism>
<dbReference type="Proteomes" id="UP000005239">
    <property type="component" value="Unassembled WGS sequence"/>
</dbReference>
<dbReference type="OrthoDB" id="5873478at2759"/>
<evidence type="ECO:0000256" key="2">
    <source>
        <dbReference type="SAM" id="SignalP"/>
    </source>
</evidence>
<feature type="region of interest" description="Disordered" evidence="1">
    <location>
        <begin position="123"/>
        <end position="218"/>
    </location>
</feature>
<feature type="compositionally biased region" description="Low complexity" evidence="1">
    <location>
        <begin position="352"/>
        <end position="372"/>
    </location>
</feature>
<evidence type="ECO:0000256" key="1">
    <source>
        <dbReference type="SAM" id="MobiDB-lite"/>
    </source>
</evidence>
<feature type="compositionally biased region" description="Basic and acidic residues" evidence="1">
    <location>
        <begin position="72"/>
        <end position="84"/>
    </location>
</feature>
<feature type="compositionally biased region" description="Basic and acidic residues" evidence="1">
    <location>
        <begin position="478"/>
        <end position="497"/>
    </location>
</feature>
<feature type="region of interest" description="Disordered" evidence="1">
    <location>
        <begin position="350"/>
        <end position="387"/>
    </location>
</feature>
<feature type="region of interest" description="Disordered" evidence="1">
    <location>
        <begin position="72"/>
        <end position="92"/>
    </location>
</feature>
<dbReference type="GO" id="GO:0061575">
    <property type="term" value="F:cyclin-dependent protein serine/threonine kinase activator activity"/>
    <property type="evidence" value="ECO:0000318"/>
    <property type="project" value="GO_Central"/>
</dbReference>
<keyword evidence="4" id="KW-1185">Reference proteome</keyword>
<feature type="compositionally biased region" description="Acidic residues" evidence="1">
    <location>
        <begin position="564"/>
        <end position="577"/>
    </location>
</feature>
<feature type="compositionally biased region" description="Low complexity" evidence="1">
    <location>
        <begin position="194"/>
        <end position="209"/>
    </location>
</feature>
<feature type="compositionally biased region" description="Basic and acidic residues" evidence="1">
    <location>
        <begin position="534"/>
        <end position="546"/>
    </location>
</feature>
<feature type="compositionally biased region" description="Gly residues" evidence="1">
    <location>
        <begin position="1188"/>
        <end position="1209"/>
    </location>
</feature>
<dbReference type="AlphaFoldDB" id="A0A2A6BD92"/>
<feature type="compositionally biased region" description="Acidic residues" evidence="1">
    <location>
        <begin position="127"/>
        <end position="145"/>
    </location>
</feature>
<feature type="region of interest" description="Disordered" evidence="1">
    <location>
        <begin position="230"/>
        <end position="268"/>
    </location>
</feature>
<dbReference type="GO" id="GO:0019901">
    <property type="term" value="F:protein kinase binding"/>
    <property type="evidence" value="ECO:0000318"/>
    <property type="project" value="GO_Central"/>
</dbReference>
<feature type="region of interest" description="Disordered" evidence="1">
    <location>
        <begin position="1183"/>
        <end position="1230"/>
    </location>
</feature>
<feature type="chain" id="PRO_5043680245" evidence="2">
    <location>
        <begin position="19"/>
        <end position="1230"/>
    </location>
</feature>
<gene>
    <name evidence="3" type="primary">WBGene00277274</name>
</gene>
<reference evidence="3" key="2">
    <citation type="submission" date="2022-06" db="UniProtKB">
        <authorList>
            <consortium name="EnsemblMetazoa"/>
        </authorList>
    </citation>
    <scope>IDENTIFICATION</scope>
    <source>
        <strain evidence="3">PS312</strain>
    </source>
</reference>
<feature type="compositionally biased region" description="Basic and acidic residues" evidence="1">
    <location>
        <begin position="409"/>
        <end position="425"/>
    </location>
</feature>
<feature type="region of interest" description="Disordered" evidence="1">
    <location>
        <begin position="639"/>
        <end position="676"/>
    </location>
</feature>